<sequence>MISWDSIGEFRPSDPNETVNEVASNWGAAQAMAQARGEDVKYFATPGQNAGKKEELIHQSNHELVP</sequence>
<keyword evidence="2" id="KW-1185">Reference proteome</keyword>
<proteinExistence type="predicted"/>
<evidence type="ECO:0000313" key="2">
    <source>
        <dbReference type="Proteomes" id="UP000053676"/>
    </source>
</evidence>
<reference evidence="2" key="1">
    <citation type="journal article" date="2014" name="Nat. Genet.">
        <title>Genome of the human hookworm Necator americanus.</title>
        <authorList>
            <person name="Tang Y.T."/>
            <person name="Gao X."/>
            <person name="Rosa B.A."/>
            <person name="Abubucker S."/>
            <person name="Hallsworth-Pepin K."/>
            <person name="Martin J."/>
            <person name="Tyagi R."/>
            <person name="Heizer E."/>
            <person name="Zhang X."/>
            <person name="Bhonagiri-Palsikar V."/>
            <person name="Minx P."/>
            <person name="Warren W.C."/>
            <person name="Wang Q."/>
            <person name="Zhan B."/>
            <person name="Hotez P.J."/>
            <person name="Sternberg P.W."/>
            <person name="Dougall A."/>
            <person name="Gaze S.T."/>
            <person name="Mulvenna J."/>
            <person name="Sotillo J."/>
            <person name="Ranganathan S."/>
            <person name="Rabelo E.M."/>
            <person name="Wilson R.K."/>
            <person name="Felgner P.L."/>
            <person name="Bethony J."/>
            <person name="Hawdon J.M."/>
            <person name="Gasser R.B."/>
            <person name="Loukas A."/>
            <person name="Mitreva M."/>
        </authorList>
    </citation>
    <scope>NUCLEOTIDE SEQUENCE [LARGE SCALE GENOMIC DNA]</scope>
</reference>
<accession>W2SVA8</accession>
<protein>
    <submittedName>
        <fullName evidence="1">Uncharacterized protein</fullName>
    </submittedName>
</protein>
<dbReference type="EMBL" id="KI663572">
    <property type="protein sequence ID" value="ETN72637.1"/>
    <property type="molecule type" value="Genomic_DNA"/>
</dbReference>
<dbReference type="AlphaFoldDB" id="W2SVA8"/>
<evidence type="ECO:0000313" key="1">
    <source>
        <dbReference type="EMBL" id="ETN72637.1"/>
    </source>
</evidence>
<dbReference type="OrthoDB" id="5875259at2759"/>
<organism evidence="1 2">
    <name type="scientific">Necator americanus</name>
    <name type="common">Human hookworm</name>
    <dbReference type="NCBI Taxonomy" id="51031"/>
    <lineage>
        <taxon>Eukaryota</taxon>
        <taxon>Metazoa</taxon>
        <taxon>Ecdysozoa</taxon>
        <taxon>Nematoda</taxon>
        <taxon>Chromadorea</taxon>
        <taxon>Rhabditida</taxon>
        <taxon>Rhabditina</taxon>
        <taxon>Rhabditomorpha</taxon>
        <taxon>Strongyloidea</taxon>
        <taxon>Ancylostomatidae</taxon>
        <taxon>Bunostominae</taxon>
        <taxon>Necator</taxon>
    </lineage>
</organism>
<gene>
    <name evidence="1" type="ORF">NECAME_18748</name>
</gene>
<dbReference type="Proteomes" id="UP000053676">
    <property type="component" value="Unassembled WGS sequence"/>
</dbReference>
<name>W2SVA8_NECAM</name>
<dbReference type="KEGG" id="nai:NECAME_18748"/>